<dbReference type="CDD" id="cd07018">
    <property type="entry name" value="S49_SppA_67K_type"/>
    <property type="match status" value="1"/>
</dbReference>
<evidence type="ECO:0000256" key="5">
    <source>
        <dbReference type="ARBA" id="ARBA00022825"/>
    </source>
</evidence>
<reference evidence="9 10" key="1">
    <citation type="submission" date="2009-04" db="EMBL/GenBank/DDBJ databases">
        <authorList>
            <person name="Sebastian Y."/>
            <person name="Madupu R."/>
            <person name="Durkin A.S."/>
            <person name="Torralba M."/>
            <person name="Methe B."/>
            <person name="Sutton G.G."/>
            <person name="Strausberg R.L."/>
            <person name="Nelson K.E."/>
        </authorList>
    </citation>
    <scope>NUCLEOTIDE SEQUENCE [LARGE SCALE GENOMIC DNA]</scope>
    <source>
        <strain evidence="10">ATCC 35406 / BCRC 14492 / JCM 8526 / NCTC 13058 / HG 370</strain>
    </source>
</reference>
<feature type="active site" description="Proton donor/acceptor" evidence="7">
    <location>
        <position position="165"/>
    </location>
</feature>
<comment type="caution">
    <text evidence="9">The sequence shown here is derived from an EMBL/GenBank/DDBJ whole genome shotgun (WGS) entry which is preliminary data.</text>
</comment>
<proteinExistence type="inferred from homology"/>
<dbReference type="GO" id="GO:0016020">
    <property type="term" value="C:membrane"/>
    <property type="evidence" value="ECO:0007669"/>
    <property type="project" value="UniProtKB-SubCell"/>
</dbReference>
<organism evidence="9 10">
    <name type="scientific">Porphyromonas endodontalis (strain ATCC 35406 / DSM 24491 / JCM 8526 / CCUG 16442 / BCRC 14492 / NCTC 13058 / HG 370)</name>
    <name type="common">Bacteroides endodontalis</name>
    <dbReference type="NCBI Taxonomy" id="553175"/>
    <lineage>
        <taxon>Bacteria</taxon>
        <taxon>Pseudomonadati</taxon>
        <taxon>Bacteroidota</taxon>
        <taxon>Bacteroidia</taxon>
        <taxon>Bacteroidales</taxon>
        <taxon>Porphyromonadaceae</taxon>
        <taxon>Porphyromonas</taxon>
    </lineage>
</organism>
<accession>C3JBH7</accession>
<protein>
    <submittedName>
        <fullName evidence="9">Signal peptide peptidase SppA, 67K type</fullName>
        <ecNumber evidence="9">3.4.-.-</ecNumber>
    </submittedName>
</protein>
<dbReference type="Proteomes" id="UP000004295">
    <property type="component" value="Unassembled WGS sequence"/>
</dbReference>
<dbReference type="Gene3D" id="6.20.330.10">
    <property type="match status" value="1"/>
</dbReference>
<dbReference type="InterPro" id="IPR004635">
    <property type="entry name" value="Pept_S49_SppA"/>
</dbReference>
<dbReference type="PANTHER" id="PTHR33209">
    <property type="entry name" value="PROTEASE 4"/>
    <property type="match status" value="1"/>
</dbReference>
<dbReference type="STRING" id="553175.POREN0001_1711"/>
<keyword evidence="10" id="KW-1185">Reference proteome</keyword>
<dbReference type="EC" id="3.4.-.-" evidence="9"/>
<feature type="active site" description="Nucleophile" evidence="7">
    <location>
        <position position="355"/>
    </location>
</feature>
<evidence type="ECO:0000256" key="3">
    <source>
        <dbReference type="ARBA" id="ARBA00022670"/>
    </source>
</evidence>
<name>C3JBH7_POREA</name>
<feature type="domain" description="Peptidase S49" evidence="8">
    <location>
        <begin position="339"/>
        <end position="489"/>
    </location>
</feature>
<dbReference type="eggNOG" id="COG0616">
    <property type="taxonomic scope" value="Bacteria"/>
</dbReference>
<evidence type="ECO:0000256" key="7">
    <source>
        <dbReference type="PIRSR" id="PIRSR001217-1"/>
    </source>
</evidence>
<dbReference type="GO" id="GO:0008236">
    <property type="term" value="F:serine-type peptidase activity"/>
    <property type="evidence" value="ECO:0007669"/>
    <property type="project" value="UniProtKB-KW"/>
</dbReference>
<evidence type="ECO:0000313" key="9">
    <source>
        <dbReference type="EMBL" id="EEN82361.1"/>
    </source>
</evidence>
<dbReference type="InterPro" id="IPR047272">
    <property type="entry name" value="S49_SppA_C"/>
</dbReference>
<comment type="subcellular location">
    <subcellularLocation>
        <location evidence="1">Membrane</location>
    </subcellularLocation>
</comment>
<evidence type="ECO:0000256" key="6">
    <source>
        <dbReference type="ARBA" id="ARBA00023136"/>
    </source>
</evidence>
<comment type="similarity">
    <text evidence="2">Belongs to the peptidase S49 family.</text>
</comment>
<dbReference type="PANTHER" id="PTHR33209:SF1">
    <property type="entry name" value="PEPTIDASE S49 DOMAIN-CONTAINING PROTEIN"/>
    <property type="match status" value="1"/>
</dbReference>
<dbReference type="InterPro" id="IPR002142">
    <property type="entry name" value="Peptidase_S49"/>
</dbReference>
<dbReference type="NCBIfam" id="TIGR00705">
    <property type="entry name" value="SppA_67K"/>
    <property type="match status" value="1"/>
</dbReference>
<dbReference type="CDD" id="cd07023">
    <property type="entry name" value="S49_Sppa_N_C"/>
    <property type="match status" value="1"/>
</dbReference>
<evidence type="ECO:0000313" key="10">
    <source>
        <dbReference type="Proteomes" id="UP000004295"/>
    </source>
</evidence>
<dbReference type="AlphaFoldDB" id="C3JBH7"/>
<dbReference type="PIRSF" id="PIRSF001217">
    <property type="entry name" value="Protease_4_SppA"/>
    <property type="match status" value="1"/>
</dbReference>
<dbReference type="InterPro" id="IPR047217">
    <property type="entry name" value="S49_SppA_67K_type_N"/>
</dbReference>
<dbReference type="SUPFAM" id="SSF52096">
    <property type="entry name" value="ClpP/crotonase"/>
    <property type="match status" value="2"/>
</dbReference>
<keyword evidence="6" id="KW-0472">Membrane</keyword>
<keyword evidence="3" id="KW-0645">Protease</keyword>
<evidence type="ECO:0000259" key="8">
    <source>
        <dbReference type="Pfam" id="PF01343"/>
    </source>
</evidence>
<evidence type="ECO:0000256" key="2">
    <source>
        <dbReference type="ARBA" id="ARBA00008683"/>
    </source>
</evidence>
<gene>
    <name evidence="9" type="primary">sppA</name>
    <name evidence="9" type="ORF">POREN0001_1711</name>
</gene>
<dbReference type="InterPro" id="IPR029045">
    <property type="entry name" value="ClpP/crotonase-like_dom_sf"/>
</dbReference>
<evidence type="ECO:0000256" key="1">
    <source>
        <dbReference type="ARBA" id="ARBA00004370"/>
    </source>
</evidence>
<dbReference type="NCBIfam" id="TIGR00706">
    <property type="entry name" value="SppA_dom"/>
    <property type="match status" value="1"/>
</dbReference>
<dbReference type="EMBL" id="ACNN01000026">
    <property type="protein sequence ID" value="EEN82361.1"/>
    <property type="molecule type" value="Genomic_DNA"/>
</dbReference>
<keyword evidence="4 9" id="KW-0378">Hydrolase</keyword>
<dbReference type="InterPro" id="IPR004634">
    <property type="entry name" value="Pept_S49_pIV"/>
</dbReference>
<dbReference type="Pfam" id="PF01343">
    <property type="entry name" value="Peptidase_S49"/>
    <property type="match status" value="2"/>
</dbReference>
<evidence type="ECO:0000256" key="4">
    <source>
        <dbReference type="ARBA" id="ARBA00022801"/>
    </source>
</evidence>
<keyword evidence="5" id="KW-0720">Serine protease</keyword>
<dbReference type="GO" id="GO:0006465">
    <property type="term" value="P:signal peptide processing"/>
    <property type="evidence" value="ECO:0007669"/>
    <property type="project" value="InterPro"/>
</dbReference>
<dbReference type="Gene3D" id="3.90.226.10">
    <property type="entry name" value="2-enoyl-CoA Hydratase, Chain A, domain 1"/>
    <property type="match status" value="2"/>
</dbReference>
<sequence length="554" mass="61825">MMGFIAVVANQSHKSVSIPKESLLVVDLSSIKEIETDSPFDNFLGSKREKSLTLTEAIRSIRYAAENPRIEGIYLTSAMPEAGLASIDELRRALKDFKKSGKFVISYADQYSQKGYYLASVADEIYLNPQGAVELDGMYVSNVFYKNALEKFGVTMQVFKVGTYKGAVEPFLLDKLSEPNRAQITSFTSELWNNMLQGISQERNIALDSLSRLVDRAPMFLSQQELVASKLVDKLCYEREVIKMFEDEYGIKEDHFVTLNRVYNSERRYDNSGDGTVQVLFAEGEITSGVEFGTITEALVGRLLKAADDDDIDAVVLRVNSPGGSSYVSDQIWDAVRYTKSKKPIVVSMGDYAASGGYYISCASNYIFAEPTTITGSIGIFGLFPNFAGTAQKFSVTEDGVKTAKYADFGNVFRPMTDEERALMQAYIERGYDTFLSRVAEGRKLEKSQVDLVAQGRVWTGKQALARHLVDELGGLDEAIAKAAELANINTPSVWYESSRQDKFSNLVDRYLFEGSDKLVRNILTEEEIEALKKARIMRSSTGVQARLLYDIQF</sequence>
<feature type="domain" description="Peptidase S49" evidence="8">
    <location>
        <begin position="97"/>
        <end position="250"/>
    </location>
</feature>